<evidence type="ECO:0000256" key="1">
    <source>
        <dbReference type="ARBA" id="ARBA00004123"/>
    </source>
</evidence>
<dbReference type="GO" id="GO:0006357">
    <property type="term" value="P:regulation of transcription by RNA polymerase II"/>
    <property type="evidence" value="ECO:0007669"/>
    <property type="project" value="InterPro"/>
</dbReference>
<organism evidence="11 12">
    <name type="scientific">Daedalea quercina L-15889</name>
    <dbReference type="NCBI Taxonomy" id="1314783"/>
    <lineage>
        <taxon>Eukaryota</taxon>
        <taxon>Fungi</taxon>
        <taxon>Dikarya</taxon>
        <taxon>Basidiomycota</taxon>
        <taxon>Agaricomycotina</taxon>
        <taxon>Agaricomycetes</taxon>
        <taxon>Polyporales</taxon>
        <taxon>Fomitopsis</taxon>
    </lineage>
</organism>
<keyword evidence="5 8" id="KW-0804">Transcription</keyword>
<keyword evidence="9" id="KW-0175">Coiled coil</keyword>
<dbReference type="GO" id="GO:0003712">
    <property type="term" value="F:transcription coregulator activity"/>
    <property type="evidence" value="ECO:0007669"/>
    <property type="project" value="InterPro"/>
</dbReference>
<comment type="subcellular location">
    <subcellularLocation>
        <location evidence="1 8">Nucleus</location>
    </subcellularLocation>
</comment>
<dbReference type="Pfam" id="PF10018">
    <property type="entry name" value="Med4"/>
    <property type="match status" value="1"/>
</dbReference>
<reference evidence="11 12" key="1">
    <citation type="journal article" date="2016" name="Mol. Biol. Evol.">
        <title>Comparative Genomics of Early-Diverging Mushroom-Forming Fungi Provides Insights into the Origins of Lignocellulose Decay Capabilities.</title>
        <authorList>
            <person name="Nagy L.G."/>
            <person name="Riley R."/>
            <person name="Tritt A."/>
            <person name="Adam C."/>
            <person name="Daum C."/>
            <person name="Floudas D."/>
            <person name="Sun H."/>
            <person name="Yadav J.S."/>
            <person name="Pangilinan J."/>
            <person name="Larsson K.H."/>
            <person name="Matsuura K."/>
            <person name="Barry K."/>
            <person name="Labutti K."/>
            <person name="Kuo R."/>
            <person name="Ohm R.A."/>
            <person name="Bhattacharya S.S."/>
            <person name="Shirouzu T."/>
            <person name="Yoshinaga Y."/>
            <person name="Martin F.M."/>
            <person name="Grigoriev I.V."/>
            <person name="Hibbett D.S."/>
        </authorList>
    </citation>
    <scope>NUCLEOTIDE SEQUENCE [LARGE SCALE GENOMIC DNA]</scope>
    <source>
        <strain evidence="11 12">L-15889</strain>
    </source>
</reference>
<feature type="region of interest" description="Disordered" evidence="10">
    <location>
        <begin position="177"/>
        <end position="226"/>
    </location>
</feature>
<dbReference type="AlphaFoldDB" id="A0A165NTP3"/>
<comment type="similarity">
    <text evidence="2 8">Belongs to the Mediator complex subunit 4 family.</text>
</comment>
<evidence type="ECO:0000256" key="8">
    <source>
        <dbReference type="RuleBase" id="RU364141"/>
    </source>
</evidence>
<dbReference type="EMBL" id="KV429077">
    <property type="protein sequence ID" value="KZT67362.1"/>
    <property type="molecule type" value="Genomic_DNA"/>
</dbReference>
<dbReference type="GO" id="GO:0070847">
    <property type="term" value="C:core mediator complex"/>
    <property type="evidence" value="ECO:0007669"/>
    <property type="project" value="TreeGrafter"/>
</dbReference>
<evidence type="ECO:0000313" key="11">
    <source>
        <dbReference type="EMBL" id="KZT67362.1"/>
    </source>
</evidence>
<dbReference type="OrthoDB" id="1929813at2759"/>
<comment type="subunit">
    <text evidence="8">Component of the Mediator complex.</text>
</comment>
<evidence type="ECO:0000256" key="2">
    <source>
        <dbReference type="ARBA" id="ARBA00009626"/>
    </source>
</evidence>
<dbReference type="GO" id="GO:0016592">
    <property type="term" value="C:mediator complex"/>
    <property type="evidence" value="ECO:0007669"/>
    <property type="project" value="InterPro"/>
</dbReference>
<dbReference type="PANTHER" id="PTHR13208">
    <property type="entry name" value="MEDIATOR OF RNA POLYMERASE II TRANSCRIPTION SUBUNIT 4"/>
    <property type="match status" value="1"/>
</dbReference>
<accession>A0A165NTP3</accession>
<comment type="function">
    <text evidence="8">Component of the Mediator complex, a coactivator involved in the regulated transcription of nearly all RNA polymerase II-dependent genes. Mediator functions as a bridge to convey information from gene-specific regulatory proteins to the basal RNA polymerase II transcription machinery. Mediator is recruited to promoters by direct interactions with regulatory proteins and serves as a scaffold for the assembly of a functional preinitiation complex with RNA polymerase II and the general transcription factors.</text>
</comment>
<sequence>MSSILVEPLYQLQALSQQLFLSLGPAQSKPPPAPPVSAFLAVDATLAAAVQCARAHQVRQRRIEALKTEILGLEGEWRNVVDSLEEGRKELEQMVKEGEERLKAIEDAKQAAIPYPELLAYAQSLSAFTSAPPNMPDLTLPGQPPPPLFFPPFPNEEKMRRGHMNDEAPLGLLGETHSVGKAPTVQPKSVEHPDHLMGPGANPYRPDLRAPQQQFFDLDLDLNPDL</sequence>
<dbReference type="InterPro" id="IPR019258">
    <property type="entry name" value="Mediator_Med4"/>
</dbReference>
<evidence type="ECO:0000256" key="5">
    <source>
        <dbReference type="ARBA" id="ARBA00023163"/>
    </source>
</evidence>
<keyword evidence="4 8" id="KW-0805">Transcription regulation</keyword>
<keyword evidence="6 8" id="KW-0539">Nucleus</keyword>
<evidence type="ECO:0000256" key="10">
    <source>
        <dbReference type="SAM" id="MobiDB-lite"/>
    </source>
</evidence>
<evidence type="ECO:0000256" key="3">
    <source>
        <dbReference type="ARBA" id="ARBA00020629"/>
    </source>
</evidence>
<evidence type="ECO:0000256" key="7">
    <source>
        <dbReference type="ARBA" id="ARBA00031257"/>
    </source>
</evidence>
<dbReference type="STRING" id="1314783.A0A165NTP3"/>
<proteinExistence type="inferred from homology"/>
<dbReference type="Proteomes" id="UP000076727">
    <property type="component" value="Unassembled WGS sequence"/>
</dbReference>
<evidence type="ECO:0000313" key="12">
    <source>
        <dbReference type="Proteomes" id="UP000076727"/>
    </source>
</evidence>
<evidence type="ECO:0000256" key="6">
    <source>
        <dbReference type="ARBA" id="ARBA00023242"/>
    </source>
</evidence>
<gene>
    <name evidence="8" type="primary">MED4</name>
    <name evidence="11" type="ORF">DAEQUDRAFT_673506</name>
</gene>
<protein>
    <recommendedName>
        <fullName evidence="3 8">Mediator of RNA polymerase II transcription subunit 4</fullName>
    </recommendedName>
    <alternativeName>
        <fullName evidence="7 8">Mediator complex subunit 4</fullName>
    </alternativeName>
</protein>
<evidence type="ECO:0000256" key="4">
    <source>
        <dbReference type="ARBA" id="ARBA00023015"/>
    </source>
</evidence>
<keyword evidence="8" id="KW-0010">Activator</keyword>
<name>A0A165NTP3_9APHY</name>
<evidence type="ECO:0000256" key="9">
    <source>
        <dbReference type="SAM" id="Coils"/>
    </source>
</evidence>
<dbReference type="PANTHER" id="PTHR13208:SF2">
    <property type="entry name" value="MEDIATOR OF RNA POLYMERASE II TRANSCRIPTION SUBUNIT 4"/>
    <property type="match status" value="1"/>
</dbReference>
<keyword evidence="12" id="KW-1185">Reference proteome</keyword>
<feature type="coiled-coil region" evidence="9">
    <location>
        <begin position="81"/>
        <end position="108"/>
    </location>
</feature>